<organism evidence="8 9">
    <name type="scientific">Culter alburnus</name>
    <name type="common">Topmouth culter</name>
    <dbReference type="NCBI Taxonomy" id="194366"/>
    <lineage>
        <taxon>Eukaryota</taxon>
        <taxon>Metazoa</taxon>
        <taxon>Chordata</taxon>
        <taxon>Craniata</taxon>
        <taxon>Vertebrata</taxon>
        <taxon>Euteleostomi</taxon>
        <taxon>Actinopterygii</taxon>
        <taxon>Neopterygii</taxon>
        <taxon>Teleostei</taxon>
        <taxon>Ostariophysi</taxon>
        <taxon>Cypriniformes</taxon>
        <taxon>Xenocyprididae</taxon>
        <taxon>Xenocypridinae</taxon>
        <taxon>Culter</taxon>
    </lineage>
</organism>
<feature type="region of interest" description="Disordered" evidence="6">
    <location>
        <begin position="356"/>
        <end position="378"/>
    </location>
</feature>
<keyword evidence="4" id="KW-0539">Nucleus</keyword>
<dbReference type="SUPFAM" id="SSF101447">
    <property type="entry name" value="Formin homology 2 domain (FH2 domain)"/>
    <property type="match status" value="1"/>
</dbReference>
<dbReference type="PANTHER" id="PTHR45920:SF7">
    <property type="entry name" value="FORMIN-G"/>
    <property type="match status" value="1"/>
</dbReference>
<feature type="domain" description="FH2" evidence="7">
    <location>
        <begin position="746"/>
        <end position="1159"/>
    </location>
</feature>
<accession>A0AAW1ZJQ4</accession>
<dbReference type="InterPro" id="IPR001265">
    <property type="entry name" value="Formin_Cappuccino_subfam"/>
</dbReference>
<dbReference type="EMBL" id="JAWDJR010000017">
    <property type="protein sequence ID" value="KAK9960292.1"/>
    <property type="molecule type" value="Genomic_DNA"/>
</dbReference>
<comment type="caution">
    <text evidence="8">The sequence shown here is derived from an EMBL/GenBank/DDBJ whole genome shotgun (WGS) entry which is preliminary data.</text>
</comment>
<gene>
    <name evidence="8" type="ORF">ABG768_010365</name>
</gene>
<dbReference type="GO" id="GO:0005884">
    <property type="term" value="C:actin filament"/>
    <property type="evidence" value="ECO:0007669"/>
    <property type="project" value="InterPro"/>
</dbReference>
<evidence type="ECO:0000256" key="2">
    <source>
        <dbReference type="ARBA" id="ARBA00005271"/>
    </source>
</evidence>
<evidence type="ECO:0000256" key="1">
    <source>
        <dbReference type="ARBA" id="ARBA00004123"/>
    </source>
</evidence>
<dbReference type="PRINTS" id="PR00828">
    <property type="entry name" value="FORMIN"/>
</dbReference>
<evidence type="ECO:0000256" key="6">
    <source>
        <dbReference type="SAM" id="MobiDB-lite"/>
    </source>
</evidence>
<name>A0AAW1ZJQ4_CULAL</name>
<evidence type="ECO:0000313" key="8">
    <source>
        <dbReference type="EMBL" id="KAK9960292.1"/>
    </source>
</evidence>
<sequence>MEGTHTVLRLYKPIHELCFISLYFPTRKSRGFSRAGHSPREVQPLQRHEDPARTKQRPQYYEVFQSCEGTKGAVAQLRWLAAEHHQLLTDLLSLCSDCADRLRMGNQDGKLQEEHGVSSSNLTLSPSPRATSRVRKLKKLGSKKVDSAEEFLQSKMKKKVQSGAASEFSQPKAPGTPVSIHGPDTPGSGSYVSVSSEPLLPMDEHFHIAHDGWDFMEEPRSFECEMDSDFGELCLEYEKPHVDSSGNHQEKFGSDNMARKDNMLLNEEPVSHSCSDVEGIYQKSAGREEINRFKDQVCKKTIDASSNLRSWTRSPTSSSLSGVFNVSYPASNSLQSMSPVSSQLPSPQMNHRIVLLPEEEDDGNKRSSRDEPKVTTEVIDKNGNRRTVTRLDLNLGSHFSLNGASTSSATTSENSLLRPEDIWMLDGDESITQEPLCRPSRPDHLDFLRITPPEDDIIGDTPYYPKLGITSEVTSPSDGEDRTPGRLQAVWPPPKEDGEEKVGLRYTEAEHQAALLQLKRECKEELEKLHADFELRLFQVRGEHAEVVARLESVIDRMQQDQACSSVRERGELQEVCVSTEDDLPPKSFRNVCVQTDRETFIKTPEGEETRPVLNTSSNLPKKLNLDSISVSLGVSPGAPPPPPPLPGSSAPLLPPPPPPPLPGLAPAPPPPPPLPGAPPPAPPLPGAYAPPPPPPLPGAPPPAPPPPGLPGAPPPPPPMPGFGGPPPPPTLGWSGFGQAAEKAPRKPAVEPACPMKPLYWNRIQIQDNNNNTLWSSLEEPDIINTKEFEDLFSKAAVQAKKKPLSDTYEKKNKAKKIIKLLDGKRSQAVGILISSLHLEMKDIQHAVLTVDHSVVDLETIEALYENRAQTDELEKIRKHYETSKEDEVKLLDKPEQFLYELSQIPDFAGRAHCIIFRTVFTDSISSVHRKVETISTVCKVFLENESVKDVIGLILAFGNYMNGGNRTRGQADGFGLEILPKLKDVKSRDNRISLVDYVVSYYLRNMDENAGTEKSVFPLPEPQDLFHAAQVKFEDLAKDLRKLKKELTACVKEVQQVCENSSDEHLQPFKDKMETFISTAQSEYTSEDERLQAAQNSFQETVTYFGLKPKSGEKDVSPNYIFMLWYEFCSDFKSTWNRENKSISKERLKEAQKTVQKITAEKKVETKKINENSLSDCGRKRPACRPAEDTEISVSSQKHGRLSGSETFSTRDTDLRSVLTVFDIIRETRETKGRLM</sequence>
<comment type="similarity">
    <text evidence="2">Belongs to the formin homology family. Cappuccino subfamily.</text>
</comment>
<keyword evidence="3 5" id="KW-0175">Coiled coil</keyword>
<feature type="region of interest" description="Disordered" evidence="6">
    <location>
        <begin position="633"/>
        <end position="750"/>
    </location>
</feature>
<keyword evidence="9" id="KW-1185">Reference proteome</keyword>
<protein>
    <recommendedName>
        <fullName evidence="7">FH2 domain-containing protein</fullName>
    </recommendedName>
</protein>
<evidence type="ECO:0000256" key="4">
    <source>
        <dbReference type="ARBA" id="ARBA00023242"/>
    </source>
</evidence>
<dbReference type="InterPro" id="IPR015425">
    <property type="entry name" value="FH2_Formin"/>
</dbReference>
<feature type="coiled-coil region" evidence="5">
    <location>
        <begin position="1027"/>
        <end position="1061"/>
    </location>
</feature>
<dbReference type="PROSITE" id="PS51444">
    <property type="entry name" value="FH2"/>
    <property type="match status" value="1"/>
</dbReference>
<evidence type="ECO:0000259" key="7">
    <source>
        <dbReference type="PROSITE" id="PS51444"/>
    </source>
</evidence>
<dbReference type="FunFam" id="1.20.58.2220:FF:000005">
    <property type="entry name" value="Formin 1"/>
    <property type="match status" value="1"/>
</dbReference>
<dbReference type="AlphaFoldDB" id="A0AAW1ZJQ4"/>
<dbReference type="Gene3D" id="1.20.58.2220">
    <property type="entry name" value="Formin, FH2 domain"/>
    <property type="match status" value="1"/>
</dbReference>
<dbReference type="GO" id="GO:0005737">
    <property type="term" value="C:cytoplasm"/>
    <property type="evidence" value="ECO:0007669"/>
    <property type="project" value="UniProtKB-ARBA"/>
</dbReference>
<evidence type="ECO:0000256" key="3">
    <source>
        <dbReference type="ARBA" id="ARBA00023054"/>
    </source>
</evidence>
<feature type="compositionally biased region" description="Basic and acidic residues" evidence="6">
    <location>
        <begin position="363"/>
        <end position="378"/>
    </location>
</feature>
<comment type="subcellular location">
    <subcellularLocation>
        <location evidence="1">Nucleus</location>
    </subcellularLocation>
</comment>
<evidence type="ECO:0000256" key="5">
    <source>
        <dbReference type="SAM" id="Coils"/>
    </source>
</evidence>
<dbReference type="GO" id="GO:0030866">
    <property type="term" value="P:cortical actin cytoskeleton organization"/>
    <property type="evidence" value="ECO:0007669"/>
    <property type="project" value="TreeGrafter"/>
</dbReference>
<dbReference type="GO" id="GO:0005634">
    <property type="term" value="C:nucleus"/>
    <property type="evidence" value="ECO:0007669"/>
    <property type="project" value="UniProtKB-SubCell"/>
</dbReference>
<feature type="region of interest" description="Disordered" evidence="6">
    <location>
        <begin position="155"/>
        <end position="193"/>
    </location>
</feature>
<evidence type="ECO:0000313" key="9">
    <source>
        <dbReference type="Proteomes" id="UP001479290"/>
    </source>
</evidence>
<feature type="region of interest" description="Disordered" evidence="6">
    <location>
        <begin position="473"/>
        <end position="499"/>
    </location>
</feature>
<dbReference type="Proteomes" id="UP001479290">
    <property type="component" value="Unassembled WGS sequence"/>
</dbReference>
<feature type="compositionally biased region" description="Polar residues" evidence="6">
    <location>
        <begin position="117"/>
        <end position="130"/>
    </location>
</feature>
<feature type="region of interest" description="Disordered" evidence="6">
    <location>
        <begin position="33"/>
        <end position="56"/>
    </location>
</feature>
<dbReference type="Pfam" id="PF02181">
    <property type="entry name" value="FH2"/>
    <property type="match status" value="1"/>
</dbReference>
<dbReference type="GO" id="GO:0008017">
    <property type="term" value="F:microtubule binding"/>
    <property type="evidence" value="ECO:0007669"/>
    <property type="project" value="InterPro"/>
</dbReference>
<proteinExistence type="inferred from homology"/>
<feature type="region of interest" description="Disordered" evidence="6">
    <location>
        <begin position="1176"/>
        <end position="1208"/>
    </location>
</feature>
<dbReference type="PANTHER" id="PTHR45920">
    <property type="entry name" value="FORMIN HOMOLOGY 2 DOMAIN CONTAINING, ISOFORM I"/>
    <property type="match status" value="1"/>
</dbReference>
<feature type="compositionally biased region" description="Pro residues" evidence="6">
    <location>
        <begin position="638"/>
        <end position="731"/>
    </location>
</feature>
<reference evidence="8 9" key="1">
    <citation type="submission" date="2024-05" db="EMBL/GenBank/DDBJ databases">
        <title>A high-quality chromosomal-level genome assembly of Topmouth culter (Culter alburnus).</title>
        <authorList>
            <person name="Zhao H."/>
        </authorList>
    </citation>
    <scope>NUCLEOTIDE SEQUENCE [LARGE SCALE GENOMIC DNA]</scope>
    <source>
        <strain evidence="8">CATC2023</strain>
        <tissue evidence="8">Muscle</tissue>
    </source>
</reference>
<dbReference type="GO" id="GO:0045010">
    <property type="term" value="P:actin nucleation"/>
    <property type="evidence" value="ECO:0007669"/>
    <property type="project" value="InterPro"/>
</dbReference>
<dbReference type="GO" id="GO:0051015">
    <property type="term" value="F:actin filament binding"/>
    <property type="evidence" value="ECO:0007669"/>
    <property type="project" value="TreeGrafter"/>
</dbReference>
<dbReference type="InterPro" id="IPR042201">
    <property type="entry name" value="FH2_Formin_sf"/>
</dbReference>
<dbReference type="SMART" id="SM00498">
    <property type="entry name" value="FH2"/>
    <property type="match status" value="1"/>
</dbReference>
<feature type="region of interest" description="Disordered" evidence="6">
    <location>
        <begin position="112"/>
        <end position="136"/>
    </location>
</feature>
<feature type="coiled-coil region" evidence="5">
    <location>
        <begin position="1142"/>
        <end position="1169"/>
    </location>
</feature>